<proteinExistence type="predicted"/>
<sequence length="62" mass="7057">MAKAQIRSSILGLIRSLSQVLWSSLYVNLGKNVMINVFHSSAFQKTLQYLKVIVMSIFTHLM</sequence>
<dbReference type="AlphaFoldDB" id="A0A0E9T1K9"/>
<accession>A0A0E9T1K9</accession>
<name>A0A0E9T1K9_ANGAN</name>
<evidence type="ECO:0000313" key="1">
    <source>
        <dbReference type="EMBL" id="JAH47486.1"/>
    </source>
</evidence>
<organism evidence="1">
    <name type="scientific">Anguilla anguilla</name>
    <name type="common">European freshwater eel</name>
    <name type="synonym">Muraena anguilla</name>
    <dbReference type="NCBI Taxonomy" id="7936"/>
    <lineage>
        <taxon>Eukaryota</taxon>
        <taxon>Metazoa</taxon>
        <taxon>Chordata</taxon>
        <taxon>Craniata</taxon>
        <taxon>Vertebrata</taxon>
        <taxon>Euteleostomi</taxon>
        <taxon>Actinopterygii</taxon>
        <taxon>Neopterygii</taxon>
        <taxon>Teleostei</taxon>
        <taxon>Anguilliformes</taxon>
        <taxon>Anguillidae</taxon>
        <taxon>Anguilla</taxon>
    </lineage>
</organism>
<dbReference type="EMBL" id="GBXM01061091">
    <property type="protein sequence ID" value="JAH47486.1"/>
    <property type="molecule type" value="Transcribed_RNA"/>
</dbReference>
<protein>
    <submittedName>
        <fullName evidence="1">Uncharacterized protein</fullName>
    </submittedName>
</protein>
<reference evidence="1" key="2">
    <citation type="journal article" date="2015" name="Fish Shellfish Immunol.">
        <title>Early steps in the European eel (Anguilla anguilla)-Vibrio vulnificus interaction in the gills: Role of the RtxA13 toxin.</title>
        <authorList>
            <person name="Callol A."/>
            <person name="Pajuelo D."/>
            <person name="Ebbesson L."/>
            <person name="Teles M."/>
            <person name="MacKenzie S."/>
            <person name="Amaro C."/>
        </authorList>
    </citation>
    <scope>NUCLEOTIDE SEQUENCE</scope>
</reference>
<reference evidence="1" key="1">
    <citation type="submission" date="2014-11" db="EMBL/GenBank/DDBJ databases">
        <authorList>
            <person name="Amaro Gonzalez C."/>
        </authorList>
    </citation>
    <scope>NUCLEOTIDE SEQUENCE</scope>
</reference>